<evidence type="ECO:0008006" key="5">
    <source>
        <dbReference type="Google" id="ProtNLM"/>
    </source>
</evidence>
<evidence type="ECO:0000256" key="2">
    <source>
        <dbReference type="SAM" id="SignalP"/>
    </source>
</evidence>
<keyword evidence="2" id="KW-0732">Signal</keyword>
<dbReference type="AlphaFoldDB" id="A0A812G3L9"/>
<feature type="chain" id="PRO_5032392813" description="Secreted protein" evidence="2">
    <location>
        <begin position="20"/>
        <end position="176"/>
    </location>
</feature>
<comment type="caution">
    <text evidence="3">The sequence shown here is derived from an EMBL/GenBank/DDBJ whole genome shotgun (WGS) entry which is preliminary data.</text>
</comment>
<name>A0A812G3L9_9DINO</name>
<gene>
    <name evidence="3" type="ORF">SNAT2548_LOCUS151</name>
</gene>
<dbReference type="EMBL" id="CAJNDS010000002">
    <property type="protein sequence ID" value="CAE6912056.1"/>
    <property type="molecule type" value="Genomic_DNA"/>
</dbReference>
<keyword evidence="4" id="KW-1185">Reference proteome</keyword>
<proteinExistence type="predicted"/>
<evidence type="ECO:0000256" key="1">
    <source>
        <dbReference type="SAM" id="MobiDB-lite"/>
    </source>
</evidence>
<evidence type="ECO:0000313" key="4">
    <source>
        <dbReference type="Proteomes" id="UP000604046"/>
    </source>
</evidence>
<sequence>MTWLVTYQVLLTSVSGADAAAAAASVTPASFVSSVGSSLIAMGVDRASTALLFGVSSELPEASSTCIRWPQVCSPATSLRCMRVHSNPKHVGVVGFTRIMLQRPRISLACRAPCRLRHAVHILRCVGFAKSRPKPSLKTKAFSRTKRVLTSVGHETSLNRPTASHDSAGVDQLRGL</sequence>
<organism evidence="3 4">
    <name type="scientific">Symbiodinium natans</name>
    <dbReference type="NCBI Taxonomy" id="878477"/>
    <lineage>
        <taxon>Eukaryota</taxon>
        <taxon>Sar</taxon>
        <taxon>Alveolata</taxon>
        <taxon>Dinophyceae</taxon>
        <taxon>Suessiales</taxon>
        <taxon>Symbiodiniaceae</taxon>
        <taxon>Symbiodinium</taxon>
    </lineage>
</organism>
<dbReference type="Proteomes" id="UP000604046">
    <property type="component" value="Unassembled WGS sequence"/>
</dbReference>
<feature type="compositionally biased region" description="Polar residues" evidence="1">
    <location>
        <begin position="153"/>
        <end position="165"/>
    </location>
</feature>
<feature type="signal peptide" evidence="2">
    <location>
        <begin position="1"/>
        <end position="19"/>
    </location>
</feature>
<evidence type="ECO:0000313" key="3">
    <source>
        <dbReference type="EMBL" id="CAE6912056.1"/>
    </source>
</evidence>
<accession>A0A812G3L9</accession>
<reference evidence="3" key="1">
    <citation type="submission" date="2021-02" db="EMBL/GenBank/DDBJ databases">
        <authorList>
            <person name="Dougan E. K."/>
            <person name="Rhodes N."/>
            <person name="Thang M."/>
            <person name="Chan C."/>
        </authorList>
    </citation>
    <scope>NUCLEOTIDE SEQUENCE</scope>
</reference>
<feature type="region of interest" description="Disordered" evidence="1">
    <location>
        <begin position="153"/>
        <end position="176"/>
    </location>
</feature>
<protein>
    <recommendedName>
        <fullName evidence="5">Secreted protein</fullName>
    </recommendedName>
</protein>